<evidence type="ECO:0000313" key="3">
    <source>
        <dbReference type="EMBL" id="RFU51173.1"/>
    </source>
</evidence>
<reference evidence="3 7" key="1">
    <citation type="submission" date="2018-08" db="EMBL/GenBank/DDBJ databases">
        <title>Draft genome of Streptococcus sp .nov. Z2.</title>
        <authorList>
            <person name="Tian Z."/>
        </authorList>
    </citation>
    <scope>NUCLEOTIDE SEQUENCE [LARGE SCALE GENOMIC DNA]</scope>
    <source>
        <strain evidence="3 7">Z2</strain>
    </source>
</reference>
<evidence type="ECO:0000313" key="6">
    <source>
        <dbReference type="Proteomes" id="UP000262901"/>
    </source>
</evidence>
<evidence type="ECO:0000313" key="5">
    <source>
        <dbReference type="Proteomes" id="UP000246115"/>
    </source>
</evidence>
<keyword evidence="1" id="KW-0472">Membrane</keyword>
<keyword evidence="1" id="KW-1133">Transmembrane helix</keyword>
<protein>
    <submittedName>
        <fullName evidence="4">Uncharacterized protein</fullName>
    </submittedName>
</protein>
<reference evidence="5" key="3">
    <citation type="submission" date="2018-08" db="EMBL/GenBank/DDBJ databases">
        <title>Streptococcus chenjunshii sp. nov., isolated from stools sample of the Tibetan antelope in the Qinghai-Tibet plateau, China.</title>
        <authorList>
            <person name="Tian Z."/>
        </authorList>
    </citation>
    <scope>NUCLEOTIDE SEQUENCE [LARGE SCALE GENOMIC DNA]</scope>
    <source>
        <strain evidence="5">Z15</strain>
    </source>
</reference>
<dbReference type="Proteomes" id="UP000262901">
    <property type="component" value="Unassembled WGS sequence"/>
</dbReference>
<dbReference type="RefSeq" id="WP_116878082.1">
    <property type="nucleotide sequence ID" value="NZ_CP031733.1"/>
</dbReference>
<reference evidence="2" key="4">
    <citation type="journal article" date="2019" name="Int. J. Syst. Evol. Microbiol.">
        <title>Streptococcus chenjunshii sp. nov. isolated from feces of Tibetan antelopes.</title>
        <authorList>
            <person name="Tian Z."/>
            <person name="Lu S."/>
            <person name="Jin D."/>
            <person name="Yang J."/>
            <person name="Pu J."/>
            <person name="Lai X.H."/>
            <person name="Bai X.N."/>
            <person name="Wu X.M."/>
            <person name="Li J."/>
            <person name="Wang S."/>
            <person name="Xu J."/>
        </authorList>
    </citation>
    <scope>NUCLEOTIDE SEQUENCE</scope>
    <source>
        <strain evidence="2">Z15</strain>
    </source>
</reference>
<organism evidence="4 6">
    <name type="scientific">Streptococcus chenjunshii</name>
    <dbReference type="NCBI Taxonomy" id="2173853"/>
    <lineage>
        <taxon>Bacteria</taxon>
        <taxon>Bacillati</taxon>
        <taxon>Bacillota</taxon>
        <taxon>Bacilli</taxon>
        <taxon>Lactobacillales</taxon>
        <taxon>Streptococcaceae</taxon>
        <taxon>Streptococcus</taxon>
    </lineage>
</organism>
<dbReference type="Proteomes" id="UP000264056">
    <property type="component" value="Unassembled WGS sequence"/>
</dbReference>
<name>A0A372KLX8_9STRE</name>
<dbReference type="Proteomes" id="UP000246115">
    <property type="component" value="Chromosome"/>
</dbReference>
<evidence type="ECO:0000313" key="7">
    <source>
        <dbReference type="Proteomes" id="UP000264056"/>
    </source>
</evidence>
<evidence type="ECO:0000256" key="1">
    <source>
        <dbReference type="SAM" id="Phobius"/>
    </source>
</evidence>
<dbReference type="EMBL" id="QVQZ01000009">
    <property type="protein sequence ID" value="RFU53287.1"/>
    <property type="molecule type" value="Genomic_DNA"/>
</dbReference>
<accession>A0A346NAN3</accession>
<accession>A0A372KLX8</accession>
<dbReference type="EMBL" id="CP031733">
    <property type="protein sequence ID" value="AXQ78078.1"/>
    <property type="molecule type" value="Genomic_DNA"/>
</dbReference>
<feature type="transmembrane region" description="Helical" evidence="1">
    <location>
        <begin position="54"/>
        <end position="76"/>
    </location>
</feature>
<keyword evidence="7" id="KW-1185">Reference proteome</keyword>
<evidence type="ECO:0000313" key="2">
    <source>
        <dbReference type="EMBL" id="AXQ78078.1"/>
    </source>
</evidence>
<reference evidence="4 6" key="2">
    <citation type="submission" date="2018-08" db="EMBL/GenBank/DDBJ databases">
        <title>Draft genome of Streptococcus sp. nov. Z1.</title>
        <authorList>
            <person name="Tian Z."/>
        </authorList>
    </citation>
    <scope>NUCLEOTIDE SEQUENCE [LARGE SCALE GENOMIC DNA]</scope>
    <source>
        <strain evidence="4">Z1</strain>
        <strain evidence="6">Z1(2018)</strain>
    </source>
</reference>
<proteinExistence type="predicted"/>
<sequence>MTEFRYRYRKTALLWQIVLGFFFLGFVLFCLRTASFILGDTANISGHSDSSPFAIAGFMFTFVFMIMIAAGLWLIIPTLIKILVPLNIIAGDEQGLSVRGPWLKNYYFSWSDIDYLRYEKRLSYYRSSNSRHTVLETMNEILPIKLLQSKSVRINVTYLDGSIDDIVADIRRYLPNIKVNGLDI</sequence>
<dbReference type="EMBL" id="QVQY01000009">
    <property type="protein sequence ID" value="RFU51173.1"/>
    <property type="molecule type" value="Genomic_DNA"/>
</dbReference>
<dbReference type="KEGG" id="schj:DDV21_002805"/>
<feature type="transmembrane region" description="Helical" evidence="1">
    <location>
        <begin position="12"/>
        <end position="34"/>
    </location>
</feature>
<gene>
    <name evidence="2" type="ORF">DDV21_002805</name>
    <name evidence="3" type="ORF">DDV22_04755</name>
    <name evidence="4" type="ORF">DDV23_05350</name>
</gene>
<evidence type="ECO:0000313" key="4">
    <source>
        <dbReference type="EMBL" id="RFU53287.1"/>
    </source>
</evidence>
<dbReference type="AlphaFoldDB" id="A0A372KLX8"/>
<keyword evidence="1" id="KW-0812">Transmembrane</keyword>
<dbReference type="OrthoDB" id="2224583at2"/>